<dbReference type="Pfam" id="PF02958">
    <property type="entry name" value="EcKL"/>
    <property type="match status" value="1"/>
</dbReference>
<dbReference type="GeneID" id="135193954"/>
<dbReference type="InterPro" id="IPR011009">
    <property type="entry name" value="Kinase-like_dom_sf"/>
</dbReference>
<feature type="domain" description="CHK kinase-like" evidence="1">
    <location>
        <begin position="131"/>
        <end position="322"/>
    </location>
</feature>
<reference evidence="3" key="1">
    <citation type="submission" date="2025-08" db="UniProtKB">
        <authorList>
            <consortium name="RefSeq"/>
        </authorList>
    </citation>
    <scope>IDENTIFICATION</scope>
    <source>
        <tissue evidence="3">Whole body</tissue>
    </source>
</reference>
<dbReference type="RefSeq" id="XP_064074631.1">
    <property type="nucleotide sequence ID" value="XM_064218561.1"/>
</dbReference>
<gene>
    <name evidence="3" type="primary">LOC135193954</name>
</gene>
<name>A0ABM4ATJ4_VANTA</name>
<dbReference type="PANTHER" id="PTHR11012:SF30">
    <property type="entry name" value="PROTEIN KINASE-LIKE DOMAIN-CONTAINING"/>
    <property type="match status" value="1"/>
</dbReference>
<proteinExistence type="predicted"/>
<organism evidence="2 3">
    <name type="scientific">Vanessa tameamea</name>
    <name type="common">Kamehameha butterfly</name>
    <dbReference type="NCBI Taxonomy" id="334116"/>
    <lineage>
        <taxon>Eukaryota</taxon>
        <taxon>Metazoa</taxon>
        <taxon>Ecdysozoa</taxon>
        <taxon>Arthropoda</taxon>
        <taxon>Hexapoda</taxon>
        <taxon>Insecta</taxon>
        <taxon>Pterygota</taxon>
        <taxon>Neoptera</taxon>
        <taxon>Endopterygota</taxon>
        <taxon>Lepidoptera</taxon>
        <taxon>Glossata</taxon>
        <taxon>Ditrysia</taxon>
        <taxon>Papilionoidea</taxon>
        <taxon>Nymphalidae</taxon>
        <taxon>Nymphalinae</taxon>
        <taxon>Vanessa</taxon>
    </lineage>
</organism>
<dbReference type="InterPro" id="IPR004119">
    <property type="entry name" value="EcKL"/>
</dbReference>
<dbReference type="Gene3D" id="3.90.1200.10">
    <property type="match status" value="1"/>
</dbReference>
<evidence type="ECO:0000313" key="3">
    <source>
        <dbReference type="RefSeq" id="XP_064074631.1"/>
    </source>
</evidence>
<dbReference type="SUPFAM" id="SSF56112">
    <property type="entry name" value="Protein kinase-like (PK-like)"/>
    <property type="match status" value="1"/>
</dbReference>
<dbReference type="Proteomes" id="UP001652626">
    <property type="component" value="Chromosome 23"/>
</dbReference>
<dbReference type="SMART" id="SM00587">
    <property type="entry name" value="CHK"/>
    <property type="match status" value="1"/>
</dbReference>
<protein>
    <submittedName>
        <fullName evidence="3">Uncharacterized protein LOC135193954</fullName>
    </submittedName>
</protein>
<dbReference type="PANTHER" id="PTHR11012">
    <property type="entry name" value="PROTEIN KINASE-LIKE DOMAIN-CONTAINING"/>
    <property type="match status" value="1"/>
</dbReference>
<dbReference type="InterPro" id="IPR015897">
    <property type="entry name" value="CHK_kinase-like"/>
</dbReference>
<sequence>MSLDVNISEPDEFNCIELHNCIKSVANIYNIEDFVYHVDIVCGKGENYIANVFRVSINETNNEKNSVSVIVKTLINTTRQDLFRELHKREVYAYRNVIDKFVVLQNDIVANERTILPKYVFASTTKNNEVIILEDLLLSGFVIESKFNKYEKLDYPQVRLILTELAKFHALSFVFRKKDETNFENLLDDFKDLIYQDKFLNKTKLRNYFQESYEMSLNLIKDTDAKKKLDKVKDFLLELLRTYTKPKRYNVFCHGDCWINNILFKDEVNKLCFLDFQAMRYASPATDILYFMYICTDSAFRSEYFEDLKTVYYNTFTNFLKQFNIEGNIVYPQEEFEKDITEMLPFGLLIALVELRIVTTRPEEETLSNDSTDADSTNDNIDINKAVPGSEKLYEIRVNDLVDDSVNNGTLNQLLDLVKC</sequence>
<evidence type="ECO:0000259" key="1">
    <source>
        <dbReference type="SMART" id="SM00587"/>
    </source>
</evidence>
<keyword evidence="2" id="KW-1185">Reference proteome</keyword>
<evidence type="ECO:0000313" key="2">
    <source>
        <dbReference type="Proteomes" id="UP001652626"/>
    </source>
</evidence>
<accession>A0ABM4ATJ4</accession>